<keyword evidence="8" id="KW-1185">Reference proteome</keyword>
<evidence type="ECO:0000256" key="2">
    <source>
        <dbReference type="ARBA" id="ARBA00022679"/>
    </source>
</evidence>
<comment type="caution">
    <text evidence="7">The sequence shown here is derived from an EMBL/GenBank/DDBJ whole genome shotgun (WGS) entry which is preliminary data.</text>
</comment>
<dbReference type="PANTHER" id="PTHR43085">
    <property type="entry name" value="HEXOKINASE FAMILY MEMBER"/>
    <property type="match status" value="1"/>
</dbReference>
<dbReference type="InterPro" id="IPR002139">
    <property type="entry name" value="Ribo/fructo_kinase"/>
</dbReference>
<dbReference type="PANTHER" id="PTHR43085:SF1">
    <property type="entry name" value="PSEUDOURIDINE KINASE-RELATED"/>
    <property type="match status" value="1"/>
</dbReference>
<keyword evidence="5" id="KW-0067">ATP-binding</keyword>
<dbReference type="AlphaFoldDB" id="A0A1C0YY69"/>
<dbReference type="PROSITE" id="PS00583">
    <property type="entry name" value="PFKB_KINASES_1"/>
    <property type="match status" value="1"/>
</dbReference>
<dbReference type="OrthoDB" id="9813569at2"/>
<keyword evidence="4 7" id="KW-0418">Kinase</keyword>
<proteinExistence type="inferred from homology"/>
<organism evidence="7 8">
    <name type="scientific">Caryophanon latum</name>
    <dbReference type="NCBI Taxonomy" id="33977"/>
    <lineage>
        <taxon>Bacteria</taxon>
        <taxon>Bacillati</taxon>
        <taxon>Bacillota</taxon>
        <taxon>Bacilli</taxon>
        <taxon>Bacillales</taxon>
        <taxon>Caryophanaceae</taxon>
        <taxon>Caryophanon</taxon>
    </lineage>
</organism>
<name>A0A1C0YY69_9BACL</name>
<dbReference type="CDD" id="cd01167">
    <property type="entry name" value="bac_FRK"/>
    <property type="match status" value="1"/>
</dbReference>
<keyword evidence="3" id="KW-0547">Nucleotide-binding</keyword>
<dbReference type="GO" id="GO:0008865">
    <property type="term" value="F:fructokinase activity"/>
    <property type="evidence" value="ECO:0007669"/>
    <property type="project" value="UniProtKB-ARBA"/>
</dbReference>
<dbReference type="NCBIfam" id="NF006957">
    <property type="entry name" value="PRK09434.1"/>
    <property type="match status" value="1"/>
</dbReference>
<dbReference type="GO" id="GO:0005524">
    <property type="term" value="F:ATP binding"/>
    <property type="evidence" value="ECO:0007669"/>
    <property type="project" value="UniProtKB-KW"/>
</dbReference>
<evidence type="ECO:0000259" key="6">
    <source>
        <dbReference type="Pfam" id="PF00294"/>
    </source>
</evidence>
<accession>A0A1C0YY69</accession>
<evidence type="ECO:0000256" key="5">
    <source>
        <dbReference type="ARBA" id="ARBA00022840"/>
    </source>
</evidence>
<evidence type="ECO:0000313" key="7">
    <source>
        <dbReference type="EMBL" id="OCS92111.1"/>
    </source>
</evidence>
<feature type="domain" description="Carbohydrate kinase PfkB" evidence="6">
    <location>
        <begin position="2"/>
        <end position="301"/>
    </location>
</feature>
<dbReference type="RefSeq" id="WP_066462816.1">
    <property type="nucleotide sequence ID" value="NZ_MATO01000019.1"/>
</dbReference>
<dbReference type="Pfam" id="PF00294">
    <property type="entry name" value="PfkB"/>
    <property type="match status" value="1"/>
</dbReference>
<dbReference type="SUPFAM" id="SSF53613">
    <property type="entry name" value="Ribokinase-like"/>
    <property type="match status" value="1"/>
</dbReference>
<gene>
    <name evidence="7" type="ORF">A6K76_07640</name>
</gene>
<dbReference type="PRINTS" id="PR00990">
    <property type="entry name" value="RIBOKINASE"/>
</dbReference>
<dbReference type="EMBL" id="MATO01000019">
    <property type="protein sequence ID" value="OCS92111.1"/>
    <property type="molecule type" value="Genomic_DNA"/>
</dbReference>
<evidence type="ECO:0000256" key="1">
    <source>
        <dbReference type="ARBA" id="ARBA00010688"/>
    </source>
</evidence>
<evidence type="ECO:0000313" key="8">
    <source>
        <dbReference type="Proteomes" id="UP000093482"/>
    </source>
</evidence>
<dbReference type="Proteomes" id="UP000093482">
    <property type="component" value="Unassembled WGS sequence"/>
</dbReference>
<evidence type="ECO:0000256" key="3">
    <source>
        <dbReference type="ARBA" id="ARBA00022741"/>
    </source>
</evidence>
<dbReference type="Gene3D" id="3.40.1190.20">
    <property type="match status" value="1"/>
</dbReference>
<dbReference type="InterPro" id="IPR002173">
    <property type="entry name" value="Carboh/pur_kinase_PfkB_CS"/>
</dbReference>
<evidence type="ECO:0000256" key="4">
    <source>
        <dbReference type="ARBA" id="ARBA00022777"/>
    </source>
</evidence>
<protein>
    <submittedName>
        <fullName evidence="7">Fructokinase</fullName>
    </submittedName>
</protein>
<dbReference type="InterPro" id="IPR050306">
    <property type="entry name" value="PfkB_Carbo_kinase"/>
</dbReference>
<sequence length="310" mass="33727">MNGIICLGEALVDMIPTSAQNDTYIKAAGGAPANVSVGIAKLGGKATFIGKVGDDVLGHFLYETLKNYGVQTKMQFDERARTGLTFVTLSESGERDFHFYIEQSADAQLMAEEIDAALFNEHRLFHFGSISLIHEPSKTATLRAIELAKANGLIISYDPNVRLRLWQSPQHAKDVIHATLPYADILKLSDEELLFLTDCEDVETGIKKLPNVPLLLITLGARGCMYRFNGQVATVDGISVTAIDTTGAGDAFMSSILYYIDTLGKSLTEISDEEMADILKLANISGALATTKKGAMTGLPTSEEVYEWHK</sequence>
<dbReference type="InterPro" id="IPR029056">
    <property type="entry name" value="Ribokinase-like"/>
</dbReference>
<comment type="similarity">
    <text evidence="1">Belongs to the carbohydrate kinase PfkB family.</text>
</comment>
<reference evidence="7 8" key="1">
    <citation type="submission" date="2016-07" db="EMBL/GenBank/DDBJ databases">
        <title>Caryophanon latum genome sequencing.</title>
        <authorList>
            <person name="Verma A."/>
            <person name="Pal Y."/>
            <person name="Krishnamurthi S."/>
        </authorList>
    </citation>
    <scope>NUCLEOTIDE SEQUENCE [LARGE SCALE GENOMIC DNA]</scope>
    <source>
        <strain evidence="7 8">DSM 14151</strain>
    </source>
</reference>
<dbReference type="GO" id="GO:0006000">
    <property type="term" value="P:fructose metabolic process"/>
    <property type="evidence" value="ECO:0007669"/>
    <property type="project" value="UniProtKB-ARBA"/>
</dbReference>
<dbReference type="InterPro" id="IPR011611">
    <property type="entry name" value="PfkB_dom"/>
</dbReference>
<keyword evidence="2" id="KW-0808">Transferase</keyword>